<evidence type="ECO:0000259" key="4">
    <source>
        <dbReference type="Pfam" id="PF13193"/>
    </source>
</evidence>
<dbReference type="Gene3D" id="3.40.50.12780">
    <property type="entry name" value="N-terminal domain of ligase-like"/>
    <property type="match status" value="1"/>
</dbReference>
<comment type="caution">
    <text evidence="5">The sequence shown here is derived from an EMBL/GenBank/DDBJ whole genome shotgun (WGS) entry which is preliminary data.</text>
</comment>
<accession>A0A933LR14</accession>
<dbReference type="PROSITE" id="PS00455">
    <property type="entry name" value="AMP_BINDING"/>
    <property type="match status" value="1"/>
</dbReference>
<evidence type="ECO:0000256" key="1">
    <source>
        <dbReference type="ARBA" id="ARBA00006432"/>
    </source>
</evidence>
<dbReference type="GO" id="GO:0031956">
    <property type="term" value="F:medium-chain fatty acid-CoA ligase activity"/>
    <property type="evidence" value="ECO:0007669"/>
    <property type="project" value="TreeGrafter"/>
</dbReference>
<organism evidence="5 6">
    <name type="scientific">Tectimicrobiota bacterium</name>
    <dbReference type="NCBI Taxonomy" id="2528274"/>
    <lineage>
        <taxon>Bacteria</taxon>
        <taxon>Pseudomonadati</taxon>
        <taxon>Nitrospinota/Tectimicrobiota group</taxon>
        <taxon>Candidatus Tectimicrobiota</taxon>
    </lineage>
</organism>
<dbReference type="AlphaFoldDB" id="A0A933LR14"/>
<evidence type="ECO:0000313" key="5">
    <source>
        <dbReference type="EMBL" id="MBI4596730.1"/>
    </source>
</evidence>
<dbReference type="InterPro" id="IPR020845">
    <property type="entry name" value="AMP-binding_CS"/>
</dbReference>
<dbReference type="FunFam" id="3.30.300.30:FF:000008">
    <property type="entry name" value="2,3-dihydroxybenzoate-AMP ligase"/>
    <property type="match status" value="1"/>
</dbReference>
<dbReference type="InterPro" id="IPR042099">
    <property type="entry name" value="ANL_N_sf"/>
</dbReference>
<feature type="domain" description="AMP-dependent synthetase/ligase" evidence="3">
    <location>
        <begin position="31"/>
        <end position="404"/>
    </location>
</feature>
<dbReference type="EMBL" id="JACQWF010000438">
    <property type="protein sequence ID" value="MBI4596730.1"/>
    <property type="molecule type" value="Genomic_DNA"/>
</dbReference>
<dbReference type="InterPro" id="IPR000873">
    <property type="entry name" value="AMP-dep_synth/lig_dom"/>
</dbReference>
<dbReference type="GO" id="GO:0006631">
    <property type="term" value="P:fatty acid metabolic process"/>
    <property type="evidence" value="ECO:0007669"/>
    <property type="project" value="TreeGrafter"/>
</dbReference>
<evidence type="ECO:0000256" key="2">
    <source>
        <dbReference type="ARBA" id="ARBA00022598"/>
    </source>
</evidence>
<dbReference type="PANTHER" id="PTHR43201:SF5">
    <property type="entry name" value="MEDIUM-CHAIN ACYL-COA LIGASE ACSF2, MITOCHONDRIAL"/>
    <property type="match status" value="1"/>
</dbReference>
<name>A0A933LR14_UNCTE</name>
<evidence type="ECO:0000259" key="3">
    <source>
        <dbReference type="Pfam" id="PF00501"/>
    </source>
</evidence>
<dbReference type="Proteomes" id="UP000772181">
    <property type="component" value="Unassembled WGS sequence"/>
</dbReference>
<sequence length="550" mass="60635">MPIETLLTPEYIERCTAAGFWQNRLITDYLDEAVQRYSDKEVIVDRWGRLTFGQLAAQAERLALGLRELGLGPEDIVALQLPNWHQFAVFHIALTRVGAITSNVPHIFRQREMSYVLGFTEAKAVVIPATFRNFDYRAMIAELRPQLPNLKHVFVVGGEAPSGTISYEQFLATPWERRRDPVTLDGLLPAPNAVTQIAFTSGTTGEPKGVMHTSNTLDIEVVTLNRAYNLNENDVIFMASPVGHHTGFLLAVRQPITLGCKAVYQEQWVPAEGIDMMAKEGVTFTLSATTFLQDLVYFPELDRFERLPKLRGFICAGAPVPSKLLADARERLPHAFVAALFGMTENGPVTLVPPGTPAVKIVNSDGCAVPGAEVKVIGPDGQELPRGRDGELVTRTPQQSVGYFRRPDANAAAYMADGFFRTGDQARMDQDGYIRITGRIKDLIIRGGENIAPVEIEGIIFAHPKITNVAVVGMPDPRLGERICAYVVPKPGETITFEEITAWMAQANVAKPKWPERVEVVDVLPTTPAGKIQKFVLRQQISAKLAAERG</sequence>
<reference evidence="5" key="1">
    <citation type="submission" date="2020-07" db="EMBL/GenBank/DDBJ databases">
        <title>Huge and variable diversity of episymbiotic CPR bacteria and DPANN archaea in groundwater ecosystems.</title>
        <authorList>
            <person name="He C.Y."/>
            <person name="Keren R."/>
            <person name="Whittaker M."/>
            <person name="Farag I.F."/>
            <person name="Doudna J."/>
            <person name="Cate J.H.D."/>
            <person name="Banfield J.F."/>
        </authorList>
    </citation>
    <scope>NUCLEOTIDE SEQUENCE</scope>
    <source>
        <strain evidence="5">NC_groundwater_1482_Ag_S-0.65um_47_24</strain>
    </source>
</reference>
<dbReference type="InterPro" id="IPR045851">
    <property type="entry name" value="AMP-bd_C_sf"/>
</dbReference>
<dbReference type="InterPro" id="IPR025110">
    <property type="entry name" value="AMP-bd_C"/>
</dbReference>
<dbReference type="Pfam" id="PF00501">
    <property type="entry name" value="AMP-binding"/>
    <property type="match status" value="1"/>
</dbReference>
<evidence type="ECO:0000313" key="6">
    <source>
        <dbReference type="Proteomes" id="UP000772181"/>
    </source>
</evidence>
<protein>
    <submittedName>
        <fullName evidence="5">AMP-binding protein</fullName>
    </submittedName>
</protein>
<dbReference type="Pfam" id="PF13193">
    <property type="entry name" value="AMP-binding_C"/>
    <property type="match status" value="1"/>
</dbReference>
<feature type="domain" description="AMP-binding enzyme C-terminal" evidence="4">
    <location>
        <begin position="455"/>
        <end position="531"/>
    </location>
</feature>
<dbReference type="SUPFAM" id="SSF56801">
    <property type="entry name" value="Acetyl-CoA synthetase-like"/>
    <property type="match status" value="1"/>
</dbReference>
<keyword evidence="2" id="KW-0436">Ligase</keyword>
<gene>
    <name evidence="5" type="ORF">HY730_10225</name>
</gene>
<dbReference type="Gene3D" id="3.30.300.30">
    <property type="match status" value="1"/>
</dbReference>
<comment type="similarity">
    <text evidence="1">Belongs to the ATP-dependent AMP-binding enzyme family.</text>
</comment>
<proteinExistence type="inferred from homology"/>
<dbReference type="PANTHER" id="PTHR43201">
    <property type="entry name" value="ACYL-COA SYNTHETASE"/>
    <property type="match status" value="1"/>
</dbReference>